<evidence type="ECO:0000256" key="6">
    <source>
        <dbReference type="ARBA" id="ARBA00023134"/>
    </source>
</evidence>
<dbReference type="GO" id="GO:0042254">
    <property type="term" value="P:ribosome biogenesis"/>
    <property type="evidence" value="ECO:0007669"/>
    <property type="project" value="UniProtKB-KW"/>
</dbReference>
<organism evidence="12 13">
    <name type="scientific">Candidatus Pantoea edessiphila</name>
    <dbReference type="NCBI Taxonomy" id="2044610"/>
    <lineage>
        <taxon>Bacteria</taxon>
        <taxon>Pseudomonadati</taxon>
        <taxon>Pseudomonadota</taxon>
        <taxon>Gammaproteobacteria</taxon>
        <taxon>Enterobacterales</taxon>
        <taxon>Erwiniaceae</taxon>
        <taxon>Pantoea</taxon>
    </lineage>
</organism>
<keyword evidence="3 8" id="KW-0690">Ribosome biogenesis</keyword>
<dbReference type="PIRSF" id="PIRSF006485">
    <property type="entry name" value="GTP-binding_EngA"/>
    <property type="match status" value="1"/>
</dbReference>
<feature type="binding site" evidence="8">
    <location>
        <begin position="9"/>
        <end position="16"/>
    </location>
    <ligand>
        <name>GTP</name>
        <dbReference type="ChEBI" id="CHEBI:37565"/>
        <label>1</label>
    </ligand>
</feature>
<evidence type="ECO:0000313" key="13">
    <source>
        <dbReference type="Proteomes" id="UP000296144"/>
    </source>
</evidence>
<evidence type="ECO:0000256" key="4">
    <source>
        <dbReference type="ARBA" id="ARBA00022737"/>
    </source>
</evidence>
<evidence type="ECO:0000256" key="9">
    <source>
        <dbReference type="PROSITE-ProRule" id="PRU01049"/>
    </source>
</evidence>
<keyword evidence="5 8" id="KW-0547">Nucleotide-binding</keyword>
<feature type="domain" description="EngA-type G" evidence="11">
    <location>
        <begin position="203"/>
        <end position="376"/>
    </location>
</feature>
<dbReference type="NCBIfam" id="TIGR00231">
    <property type="entry name" value="small_GTP"/>
    <property type="match status" value="2"/>
</dbReference>
<dbReference type="InterPro" id="IPR005225">
    <property type="entry name" value="Small_GTP-bd"/>
</dbReference>
<dbReference type="HAMAP" id="MF_00195">
    <property type="entry name" value="GTPase_Der"/>
    <property type="match status" value="1"/>
</dbReference>
<dbReference type="FunFam" id="3.40.50.300:FF:000040">
    <property type="entry name" value="GTPase Der"/>
    <property type="match status" value="1"/>
</dbReference>
<dbReference type="Pfam" id="PF14714">
    <property type="entry name" value="KH_dom-like"/>
    <property type="match status" value="1"/>
</dbReference>
<proteinExistence type="inferred from homology"/>
<accession>A0A2P5SWJ1</accession>
<comment type="subunit">
    <text evidence="8">Associates with the 50S ribosomal subunit.</text>
</comment>
<dbReference type="Pfam" id="PF01926">
    <property type="entry name" value="MMR_HSR1"/>
    <property type="match status" value="2"/>
</dbReference>
<gene>
    <name evidence="8 12" type="primary">der</name>
    <name evidence="12" type="ORF">CRV10_00250</name>
</gene>
<dbReference type="RefSeq" id="WP_136129846.1">
    <property type="nucleotide sequence ID" value="NZ_PDKU01000001.1"/>
</dbReference>
<evidence type="ECO:0000259" key="11">
    <source>
        <dbReference type="PROSITE" id="PS51712"/>
    </source>
</evidence>
<evidence type="ECO:0000256" key="3">
    <source>
        <dbReference type="ARBA" id="ARBA00022517"/>
    </source>
</evidence>
<comment type="function">
    <text evidence="8 10">GTPase that plays an essential role in the late steps of ribosome biogenesis.</text>
</comment>
<feature type="binding site" evidence="8">
    <location>
        <begin position="56"/>
        <end position="60"/>
    </location>
    <ligand>
        <name>GTP</name>
        <dbReference type="ChEBI" id="CHEBI:37565"/>
        <label>1</label>
    </ligand>
</feature>
<keyword evidence="6 8" id="KW-0342">GTP-binding</keyword>
<feature type="binding site" evidence="8">
    <location>
        <begin position="256"/>
        <end position="260"/>
    </location>
    <ligand>
        <name>GTP</name>
        <dbReference type="ChEBI" id="CHEBI:37565"/>
        <label>2</label>
    </ligand>
</feature>
<dbReference type="Gene3D" id="3.40.50.300">
    <property type="entry name" value="P-loop containing nucleotide triphosphate hydrolases"/>
    <property type="match status" value="2"/>
</dbReference>
<evidence type="ECO:0000256" key="2">
    <source>
        <dbReference type="ARBA" id="ARBA00020953"/>
    </source>
</evidence>
<dbReference type="Proteomes" id="UP000296144">
    <property type="component" value="Unassembled WGS sequence"/>
</dbReference>
<comment type="caution">
    <text evidence="8">Lacks conserved residue(s) required for the propagation of feature annotation.</text>
</comment>
<feature type="binding site" evidence="8">
    <location>
        <begin position="321"/>
        <end position="324"/>
    </location>
    <ligand>
        <name>GTP</name>
        <dbReference type="ChEBI" id="CHEBI:37565"/>
        <label>2</label>
    </ligand>
</feature>
<comment type="caution">
    <text evidence="12">The sequence shown here is derived from an EMBL/GenBank/DDBJ whole genome shotgun (WGS) entry which is preliminary data.</text>
</comment>
<dbReference type="GO" id="GO:0043022">
    <property type="term" value="F:ribosome binding"/>
    <property type="evidence" value="ECO:0007669"/>
    <property type="project" value="TreeGrafter"/>
</dbReference>
<dbReference type="Gene3D" id="3.30.300.20">
    <property type="match status" value="1"/>
</dbReference>
<dbReference type="AlphaFoldDB" id="A0A2P5SWJ1"/>
<comment type="similarity">
    <text evidence="1 8 9 10">Belongs to the TRAFAC class TrmE-Era-EngA-EngB-Septin-like GTPase superfamily. EngA (Der) GTPase family.</text>
</comment>
<evidence type="ECO:0000256" key="1">
    <source>
        <dbReference type="ARBA" id="ARBA00008279"/>
    </source>
</evidence>
<dbReference type="InterPro" id="IPR031166">
    <property type="entry name" value="G_ENGA"/>
</dbReference>
<dbReference type="NCBIfam" id="TIGR03594">
    <property type="entry name" value="GTPase_EngA"/>
    <property type="match status" value="1"/>
</dbReference>
<dbReference type="PANTHER" id="PTHR43834">
    <property type="entry name" value="GTPASE DER"/>
    <property type="match status" value="1"/>
</dbReference>
<evidence type="ECO:0000256" key="10">
    <source>
        <dbReference type="RuleBase" id="RU004481"/>
    </source>
</evidence>
<dbReference type="PRINTS" id="PR00326">
    <property type="entry name" value="GTP1OBG"/>
</dbReference>
<dbReference type="PROSITE" id="PS51712">
    <property type="entry name" value="G_ENGA"/>
    <property type="match status" value="1"/>
</dbReference>
<dbReference type="SUPFAM" id="SSF52540">
    <property type="entry name" value="P-loop containing nucleoside triphosphate hydrolases"/>
    <property type="match status" value="2"/>
</dbReference>
<dbReference type="EMBL" id="PDKU01000001">
    <property type="protein sequence ID" value="PPI86683.1"/>
    <property type="molecule type" value="Genomic_DNA"/>
</dbReference>
<sequence length="465" mass="52690">MEPIIALIGHFNVGKSTLFNRLTKTADSLVSNIPGVTRDRKYGYAKLSGLTFIVIDTAGFEDVTIGVEQGMISQSLIAIEEADIVLFVVDSTVGIIVADQKIAKYLHKYKKMVFVVVNKINRLDGDLNITNFRALGFENINAIDAVSGYGIIDLFKKITLYWQDYIKNNVSKINTLLDTQILTFKENNHLKKHKLPTSLDLPIRLAIVGRPNVGKSTLINCILGKNRVIVHDTPGTTRDSVYISIKYLDQNYIIIDTAGVRKRNNVNHIIEKYSINKTLQAIDDSNVVLLIINAHEEISHQDYYLLNFINSKGKSLVIVINKCDNLSWKVREEIEHKIKLRLGFINFARIHFISALYSIGINDLFKSVNEAYICSRKHVNSSLITKIMNLATKNHKPPLINGNPIKMKYAHIGSHNPLTIIIHGNRLKFLPKTYKRYLVAFFSKSMNIIGSLIRIQLKETKNPYK</sequence>
<reference evidence="12 13" key="1">
    <citation type="journal article" date="2018" name="Genome Biol. Evol.">
        <title>Cladogenesis and Genomic Streamlining in Extracellular Endosymbionts of Tropical Stink Bugs.</title>
        <authorList>
            <person name="Otero-Bravo A."/>
            <person name="Goffredi S."/>
            <person name="Sabree Z.L."/>
        </authorList>
    </citation>
    <scope>NUCLEOTIDE SEQUENCE [LARGE SCALE GENOMIC DNA]</scope>
    <source>
        <strain evidence="12 13">SoEL</strain>
    </source>
</reference>
<keyword evidence="13" id="KW-1185">Reference proteome</keyword>
<protein>
    <recommendedName>
        <fullName evidence="2 8">GTPase Der</fullName>
    </recommendedName>
    <alternativeName>
        <fullName evidence="7 8">GTP-binding protein EngA</fullName>
    </alternativeName>
</protein>
<dbReference type="InterPro" id="IPR015946">
    <property type="entry name" value="KH_dom-like_a/b"/>
</dbReference>
<dbReference type="OrthoDB" id="9805918at2"/>
<dbReference type="CDD" id="cd01894">
    <property type="entry name" value="EngA1"/>
    <property type="match status" value="1"/>
</dbReference>
<evidence type="ECO:0000256" key="8">
    <source>
        <dbReference type="HAMAP-Rule" id="MF_00195"/>
    </source>
</evidence>
<dbReference type="PANTHER" id="PTHR43834:SF6">
    <property type="entry name" value="GTPASE DER"/>
    <property type="match status" value="1"/>
</dbReference>
<feature type="binding site" evidence="8">
    <location>
        <begin position="209"/>
        <end position="216"/>
    </location>
    <ligand>
        <name>GTP</name>
        <dbReference type="ChEBI" id="CHEBI:37565"/>
        <label>2</label>
    </ligand>
</feature>
<dbReference type="InterPro" id="IPR016484">
    <property type="entry name" value="GTPase_Der"/>
</dbReference>
<dbReference type="InterPro" id="IPR032859">
    <property type="entry name" value="KH_dom-like"/>
</dbReference>
<keyword evidence="4 10" id="KW-0677">Repeat</keyword>
<dbReference type="InterPro" id="IPR006073">
    <property type="entry name" value="GTP-bd"/>
</dbReference>
<dbReference type="InterPro" id="IPR027417">
    <property type="entry name" value="P-loop_NTPase"/>
</dbReference>
<dbReference type="CDD" id="cd01895">
    <property type="entry name" value="EngA2"/>
    <property type="match status" value="1"/>
</dbReference>
<dbReference type="GO" id="GO:0005525">
    <property type="term" value="F:GTP binding"/>
    <property type="evidence" value="ECO:0007669"/>
    <property type="project" value="UniProtKB-UniRule"/>
</dbReference>
<name>A0A2P5SWJ1_9GAMM</name>
<evidence type="ECO:0000256" key="5">
    <source>
        <dbReference type="ARBA" id="ARBA00022741"/>
    </source>
</evidence>
<evidence type="ECO:0000256" key="7">
    <source>
        <dbReference type="ARBA" id="ARBA00032345"/>
    </source>
</evidence>
<evidence type="ECO:0000313" key="12">
    <source>
        <dbReference type="EMBL" id="PPI86683.1"/>
    </source>
</evidence>